<evidence type="ECO:0000313" key="2">
    <source>
        <dbReference type="EMBL" id="TKW37680.1"/>
    </source>
</evidence>
<evidence type="ECO:0000313" key="3">
    <source>
        <dbReference type="Proteomes" id="UP000298652"/>
    </source>
</evidence>
<gene>
    <name evidence="2" type="ORF">SEVIR_1G063800v2</name>
</gene>
<name>A0A4U6W572_SETVI</name>
<keyword evidence="1" id="KW-0812">Transmembrane</keyword>
<sequence>MFHLFCTGSGGPLPDLGEIRAGKDRAAAMVDDLRLQAGCRGSEYCNRYLMSDLPTIGCCTNLFMMLHIVVFFVSSFLLSLLQCCKRCFFVVAMCLF</sequence>
<dbReference type="Proteomes" id="UP000298652">
    <property type="component" value="Chromosome 1"/>
</dbReference>
<proteinExistence type="predicted"/>
<dbReference type="AlphaFoldDB" id="A0A4U6W572"/>
<dbReference type="EMBL" id="CM016552">
    <property type="protein sequence ID" value="TKW37680.1"/>
    <property type="molecule type" value="Genomic_DNA"/>
</dbReference>
<keyword evidence="3" id="KW-1185">Reference proteome</keyword>
<protein>
    <submittedName>
        <fullName evidence="2">Uncharacterized protein</fullName>
    </submittedName>
</protein>
<feature type="transmembrane region" description="Helical" evidence="1">
    <location>
        <begin position="62"/>
        <end position="81"/>
    </location>
</feature>
<keyword evidence="1" id="KW-0472">Membrane</keyword>
<accession>A0A4U6W572</accession>
<organism evidence="2 3">
    <name type="scientific">Setaria viridis</name>
    <name type="common">Green bristlegrass</name>
    <name type="synonym">Setaria italica subsp. viridis</name>
    <dbReference type="NCBI Taxonomy" id="4556"/>
    <lineage>
        <taxon>Eukaryota</taxon>
        <taxon>Viridiplantae</taxon>
        <taxon>Streptophyta</taxon>
        <taxon>Embryophyta</taxon>
        <taxon>Tracheophyta</taxon>
        <taxon>Spermatophyta</taxon>
        <taxon>Magnoliopsida</taxon>
        <taxon>Liliopsida</taxon>
        <taxon>Poales</taxon>
        <taxon>Poaceae</taxon>
        <taxon>PACMAD clade</taxon>
        <taxon>Panicoideae</taxon>
        <taxon>Panicodae</taxon>
        <taxon>Paniceae</taxon>
        <taxon>Cenchrinae</taxon>
        <taxon>Setaria</taxon>
    </lineage>
</organism>
<keyword evidence="1" id="KW-1133">Transmembrane helix</keyword>
<evidence type="ECO:0000256" key="1">
    <source>
        <dbReference type="SAM" id="Phobius"/>
    </source>
</evidence>
<reference evidence="2" key="1">
    <citation type="submission" date="2019-03" db="EMBL/GenBank/DDBJ databases">
        <title>WGS assembly of Setaria viridis.</title>
        <authorList>
            <person name="Huang P."/>
            <person name="Jenkins J."/>
            <person name="Grimwood J."/>
            <person name="Barry K."/>
            <person name="Healey A."/>
            <person name="Mamidi S."/>
            <person name="Sreedasyam A."/>
            <person name="Shu S."/>
            <person name="Feldman M."/>
            <person name="Wu J."/>
            <person name="Yu Y."/>
            <person name="Chen C."/>
            <person name="Johnson J."/>
            <person name="Rokhsar D."/>
            <person name="Baxter I."/>
            <person name="Schmutz J."/>
            <person name="Brutnell T."/>
            <person name="Kellogg E."/>
        </authorList>
    </citation>
    <scope>NUCLEOTIDE SEQUENCE [LARGE SCALE GENOMIC DNA]</scope>
</reference>
<dbReference type="Gramene" id="TKW37680">
    <property type="protein sequence ID" value="TKW37680"/>
    <property type="gene ID" value="SEVIR_1G063800v2"/>
</dbReference>